<evidence type="ECO:0000256" key="5">
    <source>
        <dbReference type="HAMAP-Rule" id="MF_00199"/>
    </source>
</evidence>
<reference evidence="7 8" key="1">
    <citation type="submission" date="2018-02" db="EMBL/GenBank/DDBJ databases">
        <title>novel marine gammaproteobacteria from coastal saline agro ecosystem.</title>
        <authorList>
            <person name="Krishnan R."/>
            <person name="Ramesh Kumar N."/>
        </authorList>
    </citation>
    <scope>NUCLEOTIDE SEQUENCE [LARGE SCALE GENOMIC DNA]</scope>
    <source>
        <strain evidence="7 8">228</strain>
    </source>
</reference>
<organism evidence="7 8">
    <name type="scientific">Proteobacteria bacterium 228</name>
    <dbReference type="NCBI Taxonomy" id="2083153"/>
    <lineage>
        <taxon>Bacteria</taxon>
        <taxon>Pseudomonadati</taxon>
        <taxon>Pseudomonadota</taxon>
    </lineage>
</organism>
<evidence type="ECO:0000259" key="6">
    <source>
        <dbReference type="Pfam" id="PF00149"/>
    </source>
</evidence>
<evidence type="ECO:0000256" key="3">
    <source>
        <dbReference type="ARBA" id="ARBA00022801"/>
    </source>
</evidence>
<evidence type="ECO:0000256" key="4">
    <source>
        <dbReference type="ARBA" id="ARBA00049417"/>
    </source>
</evidence>
<dbReference type="InterPro" id="IPR004617">
    <property type="entry name" value="ApaH"/>
</dbReference>
<dbReference type="EC" id="3.6.1.41" evidence="5"/>
<dbReference type="PIRSF" id="PIRSF000903">
    <property type="entry name" value="B5n-ttraPtase_sm"/>
    <property type="match status" value="1"/>
</dbReference>
<evidence type="ECO:0000313" key="8">
    <source>
        <dbReference type="Proteomes" id="UP000238196"/>
    </source>
</evidence>
<accession>A0A2S5KIF3</accession>
<dbReference type="PANTHER" id="PTHR40942">
    <property type="match status" value="1"/>
</dbReference>
<comment type="caution">
    <text evidence="7">The sequence shown here is derived from an EMBL/GenBank/DDBJ whole genome shotgun (WGS) entry which is preliminary data.</text>
</comment>
<dbReference type="GO" id="GO:0008803">
    <property type="term" value="F:bis(5'-nucleosyl)-tetraphosphatase (symmetrical) activity"/>
    <property type="evidence" value="ECO:0007669"/>
    <property type="project" value="UniProtKB-UniRule"/>
</dbReference>
<dbReference type="Pfam" id="PF00149">
    <property type="entry name" value="Metallophos"/>
    <property type="match status" value="1"/>
</dbReference>
<dbReference type="InterPro" id="IPR004843">
    <property type="entry name" value="Calcineurin-like_PHP"/>
</dbReference>
<dbReference type="CDD" id="cd07422">
    <property type="entry name" value="MPP_ApaH"/>
    <property type="match status" value="1"/>
</dbReference>
<dbReference type="OrthoDB" id="9807890at2"/>
<comment type="function">
    <text evidence="1 5">Hydrolyzes diadenosine 5',5'''-P1,P4-tetraphosphate to yield ADP.</text>
</comment>
<proteinExistence type="inferred from homology"/>
<name>A0A2S5KIF3_9PROT</name>
<dbReference type="NCBIfam" id="TIGR00668">
    <property type="entry name" value="apaH"/>
    <property type="match status" value="1"/>
</dbReference>
<dbReference type="InterPro" id="IPR029052">
    <property type="entry name" value="Metallo-depent_PP-like"/>
</dbReference>
<dbReference type="SUPFAM" id="SSF56300">
    <property type="entry name" value="Metallo-dependent phosphatases"/>
    <property type="match status" value="1"/>
</dbReference>
<evidence type="ECO:0000256" key="1">
    <source>
        <dbReference type="ARBA" id="ARBA00003413"/>
    </source>
</evidence>
<comment type="similarity">
    <text evidence="2 5">Belongs to the Ap4A hydrolase family.</text>
</comment>
<keyword evidence="3 5" id="KW-0378">Hydrolase</keyword>
<gene>
    <name evidence="5" type="primary">apaH</name>
    <name evidence="7" type="ORF">C4K68_25110</name>
</gene>
<dbReference type="Proteomes" id="UP000238196">
    <property type="component" value="Unassembled WGS sequence"/>
</dbReference>
<dbReference type="NCBIfam" id="NF001204">
    <property type="entry name" value="PRK00166.1"/>
    <property type="match status" value="1"/>
</dbReference>
<dbReference type="AlphaFoldDB" id="A0A2S5KIF3"/>
<feature type="domain" description="Calcineurin-like phosphoesterase" evidence="6">
    <location>
        <begin position="3"/>
        <end position="173"/>
    </location>
</feature>
<dbReference type="EMBL" id="PRLP01000143">
    <property type="protein sequence ID" value="PPC74601.1"/>
    <property type="molecule type" value="Genomic_DNA"/>
</dbReference>
<dbReference type="HAMAP" id="MF_00199">
    <property type="entry name" value="ApaH"/>
    <property type="match status" value="1"/>
</dbReference>
<evidence type="ECO:0000313" key="7">
    <source>
        <dbReference type="EMBL" id="PPC74601.1"/>
    </source>
</evidence>
<dbReference type="PANTHER" id="PTHR40942:SF4">
    <property type="entry name" value="CYTOCHROME C5"/>
    <property type="match status" value="1"/>
</dbReference>
<evidence type="ECO:0000256" key="2">
    <source>
        <dbReference type="ARBA" id="ARBA00005419"/>
    </source>
</evidence>
<protein>
    <recommendedName>
        <fullName evidence="5">Bis(5'-nucleosyl)-tetraphosphatase, symmetrical</fullName>
        <ecNumber evidence="5">3.6.1.41</ecNumber>
    </recommendedName>
    <alternativeName>
        <fullName evidence="5">Ap4A hydrolase</fullName>
    </alternativeName>
    <alternativeName>
        <fullName evidence="5">Diadenosine 5',5'''-P1,P4-tetraphosphate pyrophosphohydrolase</fullName>
    </alternativeName>
    <alternativeName>
        <fullName evidence="5">Diadenosine tetraphosphatase</fullName>
    </alternativeName>
</protein>
<sequence>MATYVIGDIQGCYQELMALLDLIQFSAADRLWLTGDLVNRGPGSLATLRAIKQLDRQVITVLGNHDLHLLAVAYGHGTCKRGDTIDDILAAPDCDELLDWLRFRPLLHLEERKVLVHAGLPPIWSADDALGFAREVEAVLRSDDYLRYFASMYGNQPDCWREHLSGPARWRIITNYLTRMRFVGPRGELELKSKSELNAAPAGYRAWFYYPNPEWAGYRIYFGHWAALVGHTGMHDVFALDTGCVWGNSLTALRLEDQRLFSVPSRQPRTIEN</sequence>
<dbReference type="Gene3D" id="3.60.21.10">
    <property type="match status" value="1"/>
</dbReference>
<comment type="catalytic activity">
    <reaction evidence="4 5">
        <text>P(1),P(4)-bis(5'-adenosyl) tetraphosphate + H2O = 2 ADP + 2 H(+)</text>
        <dbReference type="Rhea" id="RHEA:24252"/>
        <dbReference type="ChEBI" id="CHEBI:15377"/>
        <dbReference type="ChEBI" id="CHEBI:15378"/>
        <dbReference type="ChEBI" id="CHEBI:58141"/>
        <dbReference type="ChEBI" id="CHEBI:456216"/>
        <dbReference type="EC" id="3.6.1.41"/>
    </reaction>
</comment>